<dbReference type="EMBL" id="VDFR01000110">
    <property type="protein sequence ID" value="TNC40366.1"/>
    <property type="molecule type" value="Genomic_DNA"/>
</dbReference>
<accession>A0A5C4MIR0</accession>
<evidence type="ECO:0000313" key="4">
    <source>
        <dbReference type="EMBL" id="TNC40366.1"/>
    </source>
</evidence>
<feature type="chain" id="PRO_5038242830" description="SnoaL-like domain-containing protein" evidence="2">
    <location>
        <begin position="27"/>
        <end position="177"/>
    </location>
</feature>
<protein>
    <recommendedName>
        <fullName evidence="6">SnoaL-like domain-containing protein</fullName>
    </recommendedName>
</protein>
<evidence type="ECO:0008006" key="6">
    <source>
        <dbReference type="Google" id="ProtNLM"/>
    </source>
</evidence>
<comment type="caution">
    <text evidence="4">The sequence shown here is derived from an EMBL/GenBank/DDBJ whole genome shotgun (WGS) entry which is preliminary data.</text>
</comment>
<dbReference type="RefSeq" id="WP_139106689.1">
    <property type="nucleotide sequence ID" value="NZ_VDFR01000110.1"/>
</dbReference>
<sequence length="177" mass="18795">MMLPRLPLRRVLAATCAVLVVGSTTACGSQDEPADPPTVATASPTEAAPTDEDAVADLVDRYYDALIVSQTEPTSDPALFEGIAKGSFVEIDLKNAAEYEEMGLRRVGRPAVGDPEITVRGTSATAIVCWDERGWGAETESGPVDLPQVKPARHVLTVEETDGTWLITDQKGIRGAC</sequence>
<dbReference type="PROSITE" id="PS51257">
    <property type="entry name" value="PROKAR_LIPOPROTEIN"/>
    <property type="match status" value="1"/>
</dbReference>
<evidence type="ECO:0000256" key="1">
    <source>
        <dbReference type="SAM" id="MobiDB-lite"/>
    </source>
</evidence>
<evidence type="ECO:0000256" key="2">
    <source>
        <dbReference type="SAM" id="SignalP"/>
    </source>
</evidence>
<evidence type="ECO:0000313" key="5">
    <source>
        <dbReference type="Proteomes" id="UP000306740"/>
    </source>
</evidence>
<reference evidence="4 5" key="1">
    <citation type="submission" date="2019-05" db="EMBL/GenBank/DDBJ databases">
        <title>Mumia sp. nov., isolated from the intestinal contents of plateau pika (Ochotona curzoniae) in the Qinghai-Tibet plateau of China.</title>
        <authorList>
            <person name="Tian Z."/>
        </authorList>
    </citation>
    <scope>NUCLEOTIDE SEQUENCE [LARGE SCALE GENOMIC DNA]</scope>
    <source>
        <strain evidence="5">527</strain>
        <strain evidence="4">Z527</strain>
    </source>
</reference>
<dbReference type="EMBL" id="VDFR01000245">
    <property type="protein sequence ID" value="TNC26598.1"/>
    <property type="molecule type" value="Genomic_DNA"/>
</dbReference>
<feature type="signal peptide" evidence="2">
    <location>
        <begin position="1"/>
        <end position="26"/>
    </location>
</feature>
<dbReference type="Proteomes" id="UP000306740">
    <property type="component" value="Unassembled WGS sequence"/>
</dbReference>
<keyword evidence="2" id="KW-0732">Signal</keyword>
<dbReference type="AlphaFoldDB" id="A0A5C4MIR0"/>
<evidence type="ECO:0000313" key="3">
    <source>
        <dbReference type="EMBL" id="TNC26598.1"/>
    </source>
</evidence>
<proteinExistence type="predicted"/>
<organism evidence="4 5">
    <name type="scientific">Mumia zhuanghuii</name>
    <dbReference type="NCBI Taxonomy" id="2585211"/>
    <lineage>
        <taxon>Bacteria</taxon>
        <taxon>Bacillati</taxon>
        <taxon>Actinomycetota</taxon>
        <taxon>Actinomycetes</taxon>
        <taxon>Propionibacteriales</taxon>
        <taxon>Nocardioidaceae</taxon>
        <taxon>Mumia</taxon>
    </lineage>
</organism>
<name>A0A5C4MIR0_9ACTN</name>
<feature type="region of interest" description="Disordered" evidence="1">
    <location>
        <begin position="26"/>
        <end position="50"/>
    </location>
</feature>
<gene>
    <name evidence="4" type="ORF">FHE65_23430</name>
    <name evidence="3" type="ORF">FHE65_34495</name>
</gene>
<dbReference type="OrthoDB" id="5187349at2"/>